<dbReference type="EMBL" id="AMWN01000002">
    <property type="protein sequence ID" value="EXJ94596.1"/>
    <property type="molecule type" value="Genomic_DNA"/>
</dbReference>
<dbReference type="OrthoDB" id="6133115at2759"/>
<sequence length="426" mass="48195">MANPNFISSLLVDSLKLFDTLISRAELGAYAAEVPTNLWTDELGRLRLWAANIGAHQTGQSSLDYRLRDASHIKGQTIKLLERLRQNLQDLDELLNGVDYGVEDLSLQEDDETEAQQIYTGLVTTVDCLFQISMIIRCPAQHDRLIARRSQVSSGPRIVADRLGAANSRRRAALKYRERHHAKLGKGIDQSDAVSTRLSETIATEFQNTDIDFAETGLNAGLSQTSYAPSLWEGGDRLTVPRPPKESSGGKPFECPYCYYLITVADRRAWIRHVFKDLMPYICAFSDCPTSNRLYDSRREWSQHLQTRFLSGFAPGDNIDCLLRCGARLPVMSLERHLGKHLEELALFALRGFEEDEEQDEEEYTKQSHSSIADATSEDRVGNNSCEDERESEAKFTGLARELELYLLQLGELNEKRWKSASRNIE</sequence>
<evidence type="ECO:0000259" key="2">
    <source>
        <dbReference type="Pfam" id="PF26082"/>
    </source>
</evidence>
<dbReference type="HOGENOM" id="CLU_015936_2_1_1"/>
<feature type="region of interest" description="Disordered" evidence="1">
    <location>
        <begin position="359"/>
        <end position="393"/>
    </location>
</feature>
<protein>
    <recommendedName>
        <fullName evidence="2">Oxidoreductase acuF-like C2H2 type zinc-finger domain-containing protein</fullName>
    </recommendedName>
</protein>
<evidence type="ECO:0000256" key="1">
    <source>
        <dbReference type="SAM" id="MobiDB-lite"/>
    </source>
</evidence>
<reference evidence="3 4" key="1">
    <citation type="submission" date="2013-03" db="EMBL/GenBank/DDBJ databases">
        <title>The Genome Sequence of Capronia coronata CBS 617.96.</title>
        <authorList>
            <consortium name="The Broad Institute Genomics Platform"/>
            <person name="Cuomo C."/>
            <person name="de Hoog S."/>
            <person name="Gorbushina A."/>
            <person name="Walker B."/>
            <person name="Young S.K."/>
            <person name="Zeng Q."/>
            <person name="Gargeya S."/>
            <person name="Fitzgerald M."/>
            <person name="Haas B."/>
            <person name="Abouelleil A."/>
            <person name="Allen A.W."/>
            <person name="Alvarado L."/>
            <person name="Arachchi H.M."/>
            <person name="Berlin A.M."/>
            <person name="Chapman S.B."/>
            <person name="Gainer-Dewar J."/>
            <person name="Goldberg J."/>
            <person name="Griggs A."/>
            <person name="Gujja S."/>
            <person name="Hansen M."/>
            <person name="Howarth C."/>
            <person name="Imamovic A."/>
            <person name="Ireland A."/>
            <person name="Larimer J."/>
            <person name="McCowan C."/>
            <person name="Murphy C."/>
            <person name="Pearson M."/>
            <person name="Poon T.W."/>
            <person name="Priest M."/>
            <person name="Roberts A."/>
            <person name="Saif S."/>
            <person name="Shea T."/>
            <person name="Sisk P."/>
            <person name="Sykes S."/>
            <person name="Wortman J."/>
            <person name="Nusbaum C."/>
            <person name="Birren B."/>
        </authorList>
    </citation>
    <scope>NUCLEOTIDE SEQUENCE [LARGE SCALE GENOMIC DNA]</scope>
    <source>
        <strain evidence="3 4">CBS 617.96</strain>
    </source>
</reference>
<evidence type="ECO:0000313" key="3">
    <source>
        <dbReference type="EMBL" id="EXJ94596.1"/>
    </source>
</evidence>
<dbReference type="Pfam" id="PF26082">
    <property type="entry name" value="zf-C2H2_AcuF"/>
    <property type="match status" value="1"/>
</dbReference>
<accession>W9YZ76</accession>
<dbReference type="AlphaFoldDB" id="W9YZ76"/>
<dbReference type="GeneID" id="19157889"/>
<organism evidence="3 4">
    <name type="scientific">Capronia coronata CBS 617.96</name>
    <dbReference type="NCBI Taxonomy" id="1182541"/>
    <lineage>
        <taxon>Eukaryota</taxon>
        <taxon>Fungi</taxon>
        <taxon>Dikarya</taxon>
        <taxon>Ascomycota</taxon>
        <taxon>Pezizomycotina</taxon>
        <taxon>Eurotiomycetes</taxon>
        <taxon>Chaetothyriomycetidae</taxon>
        <taxon>Chaetothyriales</taxon>
        <taxon>Herpotrichiellaceae</taxon>
        <taxon>Capronia</taxon>
    </lineage>
</organism>
<feature type="domain" description="Oxidoreductase acuF-like C2H2 type zinc-finger" evidence="2">
    <location>
        <begin position="250"/>
        <end position="278"/>
    </location>
</feature>
<dbReference type="eggNOG" id="ENOG502SJT8">
    <property type="taxonomic scope" value="Eukaryota"/>
</dbReference>
<dbReference type="Proteomes" id="UP000019484">
    <property type="component" value="Unassembled WGS sequence"/>
</dbReference>
<keyword evidence="4" id="KW-1185">Reference proteome</keyword>
<dbReference type="RefSeq" id="XP_007722090.1">
    <property type="nucleotide sequence ID" value="XM_007723900.1"/>
</dbReference>
<dbReference type="PANTHER" id="PTHR35391">
    <property type="entry name" value="C2H2-TYPE DOMAIN-CONTAINING PROTEIN-RELATED"/>
    <property type="match status" value="1"/>
</dbReference>
<comment type="caution">
    <text evidence="3">The sequence shown here is derived from an EMBL/GenBank/DDBJ whole genome shotgun (WGS) entry which is preliminary data.</text>
</comment>
<gene>
    <name evidence="3" type="ORF">A1O1_02992</name>
</gene>
<dbReference type="PANTHER" id="PTHR35391:SF7">
    <property type="entry name" value="C2H2-TYPE DOMAIN-CONTAINING PROTEIN"/>
    <property type="match status" value="1"/>
</dbReference>
<proteinExistence type="predicted"/>
<evidence type="ECO:0000313" key="4">
    <source>
        <dbReference type="Proteomes" id="UP000019484"/>
    </source>
</evidence>
<dbReference type="STRING" id="1182541.W9YZ76"/>
<dbReference type="InterPro" id="IPR058925">
    <property type="entry name" value="zf-C2H2_AcuF"/>
</dbReference>
<name>W9YZ76_9EURO</name>